<proteinExistence type="predicted"/>
<keyword evidence="2" id="KW-1185">Reference proteome</keyword>
<accession>A0A9J5XM20</accession>
<organism evidence="1 2">
    <name type="scientific">Solanum commersonii</name>
    <name type="common">Commerson's wild potato</name>
    <name type="synonym">Commerson's nightshade</name>
    <dbReference type="NCBI Taxonomy" id="4109"/>
    <lineage>
        <taxon>Eukaryota</taxon>
        <taxon>Viridiplantae</taxon>
        <taxon>Streptophyta</taxon>
        <taxon>Embryophyta</taxon>
        <taxon>Tracheophyta</taxon>
        <taxon>Spermatophyta</taxon>
        <taxon>Magnoliopsida</taxon>
        <taxon>eudicotyledons</taxon>
        <taxon>Gunneridae</taxon>
        <taxon>Pentapetalae</taxon>
        <taxon>asterids</taxon>
        <taxon>lamiids</taxon>
        <taxon>Solanales</taxon>
        <taxon>Solanaceae</taxon>
        <taxon>Solanoideae</taxon>
        <taxon>Solaneae</taxon>
        <taxon>Solanum</taxon>
    </lineage>
</organism>
<dbReference type="EMBL" id="JACXVP010000009">
    <property type="protein sequence ID" value="KAG5588503.1"/>
    <property type="molecule type" value="Genomic_DNA"/>
</dbReference>
<evidence type="ECO:0000313" key="1">
    <source>
        <dbReference type="EMBL" id="KAG5588503.1"/>
    </source>
</evidence>
<dbReference type="Proteomes" id="UP000824120">
    <property type="component" value="Chromosome 9"/>
</dbReference>
<protein>
    <submittedName>
        <fullName evidence="1">Uncharacterized protein</fullName>
    </submittedName>
</protein>
<name>A0A9J5XM20_SOLCO</name>
<evidence type="ECO:0000313" key="2">
    <source>
        <dbReference type="Proteomes" id="UP000824120"/>
    </source>
</evidence>
<sequence length="132" mass="14853">MLYLDVHADPGFSYCFVGIYLKISGVKHPIHISCSVPTLIKDGILKKMDYIWSVYRVVPSAPHVLRHDVTSGFDKTFLFSSSSACLPTSVYWKVRGHRLVSIDVAQFFAIGLKLRMSLVAPTAENSHIQERQ</sequence>
<comment type="caution">
    <text evidence="1">The sequence shown here is derived from an EMBL/GenBank/DDBJ whole genome shotgun (WGS) entry which is preliminary data.</text>
</comment>
<dbReference type="AlphaFoldDB" id="A0A9J5XM20"/>
<reference evidence="1 2" key="1">
    <citation type="submission" date="2020-09" db="EMBL/GenBank/DDBJ databases">
        <title>De no assembly of potato wild relative species, Solanum commersonii.</title>
        <authorList>
            <person name="Cho K."/>
        </authorList>
    </citation>
    <scope>NUCLEOTIDE SEQUENCE [LARGE SCALE GENOMIC DNA]</scope>
    <source>
        <strain evidence="1">LZ3.2</strain>
        <tissue evidence="1">Leaf</tissue>
    </source>
</reference>
<gene>
    <name evidence="1" type="ORF">H5410_048937</name>
</gene>